<organism evidence="1">
    <name type="scientific">uncultured Pyrinomonadaceae bacterium</name>
    <dbReference type="NCBI Taxonomy" id="2283094"/>
    <lineage>
        <taxon>Bacteria</taxon>
        <taxon>Pseudomonadati</taxon>
        <taxon>Acidobacteriota</taxon>
        <taxon>Blastocatellia</taxon>
        <taxon>Blastocatellales</taxon>
        <taxon>Pyrinomonadaceae</taxon>
        <taxon>environmental samples</taxon>
    </lineage>
</organism>
<name>A0A6J4P0X8_9BACT</name>
<protein>
    <submittedName>
        <fullName evidence="1">Uncharacterized protein</fullName>
    </submittedName>
</protein>
<accession>A0A6J4P0X8</accession>
<dbReference type="EMBL" id="CADCUR010000147">
    <property type="protein sequence ID" value="CAA9402753.1"/>
    <property type="molecule type" value="Genomic_DNA"/>
</dbReference>
<sequence length="45" mass="5306">MQSCLLIILTMRFLQANFNQTASWQNWWRFSSVGSVQHGQMKFAL</sequence>
<dbReference type="AlphaFoldDB" id="A0A6J4P0X8"/>
<proteinExistence type="predicted"/>
<evidence type="ECO:0000313" key="1">
    <source>
        <dbReference type="EMBL" id="CAA9402753.1"/>
    </source>
</evidence>
<reference evidence="1" key="1">
    <citation type="submission" date="2020-02" db="EMBL/GenBank/DDBJ databases">
        <authorList>
            <person name="Meier V. D."/>
        </authorList>
    </citation>
    <scope>NUCLEOTIDE SEQUENCE</scope>
    <source>
        <strain evidence="1">AVDCRST_MAG74</strain>
    </source>
</reference>
<gene>
    <name evidence="1" type="ORF">AVDCRST_MAG74-1677</name>
</gene>